<gene>
    <name evidence="2" type="ORF">DJ52_15095</name>
</gene>
<dbReference type="PANTHER" id="PTHR43236:SF1">
    <property type="entry name" value="BLL7220 PROTEIN"/>
    <property type="match status" value="1"/>
</dbReference>
<evidence type="ECO:0000313" key="3">
    <source>
        <dbReference type="Proteomes" id="UP000238924"/>
    </source>
</evidence>
<sequence length="142" mass="16223">MEFVEFSLPEIDSDFSFEIGTFEEMGGHYGLTIPSEKRMIIREDVYINACNNNGRDLFTVAHELGHYLMHGSLSRVSKSTVIKAFESSEWQANCFASELLIPVNHPDIIKLSVSDIMYYCCVSRQAAEIAYNNIHNKKKHLK</sequence>
<dbReference type="Gene3D" id="1.10.10.2910">
    <property type="match status" value="1"/>
</dbReference>
<evidence type="ECO:0000313" key="2">
    <source>
        <dbReference type="EMBL" id="PPS20734.1"/>
    </source>
</evidence>
<feature type="domain" description="IrrE N-terminal-like" evidence="1">
    <location>
        <begin position="36"/>
        <end position="102"/>
    </location>
</feature>
<reference evidence="2 3" key="1">
    <citation type="submission" date="2014-04" db="EMBL/GenBank/DDBJ databases">
        <title>Whole genome sequence of 'Brachyspira hampsonii' D13-03603F2.</title>
        <authorList>
            <person name="Patterson A.H."/>
            <person name="Chaban B."/>
            <person name="Fernando C."/>
            <person name="Harding J.C."/>
            <person name="Hill J.E."/>
        </authorList>
    </citation>
    <scope>NUCLEOTIDE SEQUENCE [LARGE SCALE GENOMIC DNA]</scope>
    <source>
        <strain evidence="2 3">D13-03603F2</strain>
    </source>
</reference>
<dbReference type="Proteomes" id="UP000238924">
    <property type="component" value="Unassembled WGS sequence"/>
</dbReference>
<proteinExistence type="predicted"/>
<dbReference type="PANTHER" id="PTHR43236">
    <property type="entry name" value="ANTITOXIN HIGA1"/>
    <property type="match status" value="1"/>
</dbReference>
<comment type="caution">
    <text evidence="2">The sequence shown here is derived from an EMBL/GenBank/DDBJ whole genome shotgun (WGS) entry which is preliminary data.</text>
</comment>
<keyword evidence="3" id="KW-1185">Reference proteome</keyword>
<protein>
    <recommendedName>
        <fullName evidence="1">IrrE N-terminal-like domain-containing protein</fullName>
    </recommendedName>
</protein>
<dbReference type="EMBL" id="JJMJ01000268">
    <property type="protein sequence ID" value="PPS20734.1"/>
    <property type="molecule type" value="Genomic_DNA"/>
</dbReference>
<dbReference type="InterPro" id="IPR052345">
    <property type="entry name" value="Rad_response_metalloprotease"/>
</dbReference>
<accession>A0ABX5B2R0</accession>
<name>A0ABX5B2R0_9SPIR</name>
<dbReference type="InterPro" id="IPR010359">
    <property type="entry name" value="IrrE_HExxH"/>
</dbReference>
<organism evidence="2 3">
    <name type="scientific">Brachyspira murdochii</name>
    <dbReference type="NCBI Taxonomy" id="84378"/>
    <lineage>
        <taxon>Bacteria</taxon>
        <taxon>Pseudomonadati</taxon>
        <taxon>Spirochaetota</taxon>
        <taxon>Spirochaetia</taxon>
        <taxon>Brachyspirales</taxon>
        <taxon>Brachyspiraceae</taxon>
        <taxon>Brachyspira</taxon>
    </lineage>
</organism>
<evidence type="ECO:0000259" key="1">
    <source>
        <dbReference type="Pfam" id="PF06114"/>
    </source>
</evidence>
<dbReference type="Pfam" id="PF06114">
    <property type="entry name" value="Peptidase_M78"/>
    <property type="match status" value="1"/>
</dbReference>